<sequence>SAAKGVRRHGVARIGAVTKKLWSKNREGQNGNLAKKSDFIPSLSSPRHFLSPPSLSFARFGVVRPFAFQGTARPPQAEPISAVGTYGSAFVSPSQPDRSNPGAALSWPENHASEVQPISMRKLQRAVEGRGIHHRANHSFRAKVKSFGVGQNTGETLPNFRQKSKEI</sequence>
<accession>A0A5H2XLL9</accession>
<proteinExistence type="predicted"/>
<evidence type="ECO:0000256" key="1">
    <source>
        <dbReference type="SAM" id="MobiDB-lite"/>
    </source>
</evidence>
<dbReference type="AlphaFoldDB" id="A0A5H2XLL9"/>
<feature type="non-terminal residue" evidence="2">
    <location>
        <position position="1"/>
    </location>
</feature>
<protein>
    <submittedName>
        <fullName evidence="2">Uncharacterized protein</fullName>
    </submittedName>
</protein>
<reference evidence="2" key="1">
    <citation type="journal article" date="2019" name="Science">
        <title>Mutation of a bHLH transcription factor allowed almond domestication.</title>
        <authorList>
            <person name="Sanchez-Perez R."/>
            <person name="Pavan S."/>
            <person name="Mazzeo R."/>
            <person name="Moldovan C."/>
            <person name="Aiese Cigliano R."/>
            <person name="Del Cueto J."/>
            <person name="Ricciardi F."/>
            <person name="Lotti C."/>
            <person name="Ricciardi L."/>
            <person name="Dicenta F."/>
            <person name="Lopez-Marques R.L."/>
            <person name="Lindberg Moller B."/>
        </authorList>
    </citation>
    <scope>NUCLEOTIDE SEQUENCE</scope>
</reference>
<feature type="region of interest" description="Disordered" evidence="1">
    <location>
        <begin position="86"/>
        <end position="107"/>
    </location>
</feature>
<gene>
    <name evidence="2" type="ORF">Prudu_285S000100</name>
</gene>
<organism evidence="2">
    <name type="scientific">Prunus dulcis</name>
    <name type="common">Almond</name>
    <name type="synonym">Amygdalus dulcis</name>
    <dbReference type="NCBI Taxonomy" id="3755"/>
    <lineage>
        <taxon>Eukaryota</taxon>
        <taxon>Viridiplantae</taxon>
        <taxon>Streptophyta</taxon>
        <taxon>Embryophyta</taxon>
        <taxon>Tracheophyta</taxon>
        <taxon>Spermatophyta</taxon>
        <taxon>Magnoliopsida</taxon>
        <taxon>eudicotyledons</taxon>
        <taxon>Gunneridae</taxon>
        <taxon>Pentapetalae</taxon>
        <taxon>rosids</taxon>
        <taxon>fabids</taxon>
        <taxon>Rosales</taxon>
        <taxon>Rosaceae</taxon>
        <taxon>Amygdaloideae</taxon>
        <taxon>Amygdaleae</taxon>
        <taxon>Prunus</taxon>
    </lineage>
</organism>
<dbReference type="EMBL" id="AP020622">
    <property type="protein sequence ID" value="BBN68114.1"/>
    <property type="molecule type" value="Genomic_DNA"/>
</dbReference>
<evidence type="ECO:0000313" key="2">
    <source>
        <dbReference type="EMBL" id="BBN68114.1"/>
    </source>
</evidence>
<name>A0A5H2XLL9_PRUDU</name>